<dbReference type="InterPro" id="IPR050469">
    <property type="entry name" value="Diguanylate_Cyclase"/>
</dbReference>
<dbReference type="SUPFAM" id="SSF47226">
    <property type="entry name" value="Histidine-containing phosphotransfer domain, HPT domain"/>
    <property type="match status" value="1"/>
</dbReference>
<dbReference type="Pfam" id="PF00072">
    <property type="entry name" value="Response_reg"/>
    <property type="match status" value="1"/>
</dbReference>
<dbReference type="PANTHER" id="PTHR45138:SF9">
    <property type="entry name" value="DIGUANYLATE CYCLASE DGCM-RELATED"/>
    <property type="match status" value="1"/>
</dbReference>
<dbReference type="RefSeq" id="WP_255854304.1">
    <property type="nucleotide sequence ID" value="NZ_CP073347.1"/>
</dbReference>
<sequence length="554" mass="61211">MTAKDRALETLKLQRQRYLERLPATVAYLGELAQSWGQGRLDEQRFEALKQGLHRIAGSAGIFGLEELGREAGRLEAAICNGQALEGEGRRALVQAVLSLAARWLSSTEHLTESVDTLDTPSQGVMPTVWLLTDAHASEQSLLGSLRQYGFDVKRLDGLAAAEGALVFSGSVHGVLVVDSERVKLTTTLSERLLQAGVPIVFISRQDDFESRLEAARLGGCAFFARPLDVMKLVELIDSRVGEREAEAYRILIVDDDELLSLHYQHALRGAGMQAEIEPDPADLISRLETFRPDLLLLDINMPGYSGIELATSLRFYEEWTGLPIVFLSAEVNQERQLLALGQGGDDFIAKPISEKRLVSVVRARAERMRRLAGLRACDGLTGLLNHVHIKEALAVECMRAMREQSTFSVVMLDIDHFKQVNDTYGHARGDSVIRALSHLLKTRLRGSDKVGRYGGEEFLAIMPGCQKDAAQRQCDWLREAFAALEFEHEGVIFSCTLSAGIASSEDYELQHANTLLECADQALYAAKDGGRNRVIGWHRQLEHEAGARHSVTG</sequence>
<evidence type="ECO:0000259" key="6">
    <source>
        <dbReference type="PROSITE" id="PS50887"/>
    </source>
</evidence>
<dbReference type="InterPro" id="IPR000160">
    <property type="entry name" value="GGDEF_dom"/>
</dbReference>
<dbReference type="CDD" id="cd01949">
    <property type="entry name" value="GGDEF"/>
    <property type="match status" value="1"/>
</dbReference>
<feature type="domain" description="GGDEF" evidence="6">
    <location>
        <begin position="406"/>
        <end position="540"/>
    </location>
</feature>
<dbReference type="PANTHER" id="PTHR45138">
    <property type="entry name" value="REGULATORY COMPONENTS OF SENSORY TRANSDUCTION SYSTEM"/>
    <property type="match status" value="1"/>
</dbReference>
<evidence type="ECO:0000256" key="3">
    <source>
        <dbReference type="ARBA" id="ARBA00034247"/>
    </source>
</evidence>
<dbReference type="InterPro" id="IPR029787">
    <property type="entry name" value="Nucleotide_cyclase"/>
</dbReference>
<evidence type="ECO:0000313" key="7">
    <source>
        <dbReference type="EMBL" id="UTW12242.1"/>
    </source>
</evidence>
<keyword evidence="4" id="KW-0597">Phosphoprotein</keyword>
<organism evidence="7 8">
    <name type="scientific">Marinobacterium rhizophilum</name>
    <dbReference type="NCBI Taxonomy" id="420402"/>
    <lineage>
        <taxon>Bacteria</taxon>
        <taxon>Pseudomonadati</taxon>
        <taxon>Pseudomonadota</taxon>
        <taxon>Gammaproteobacteria</taxon>
        <taxon>Oceanospirillales</taxon>
        <taxon>Oceanospirillaceae</taxon>
        <taxon>Marinobacterium</taxon>
    </lineage>
</organism>
<keyword evidence="8" id="KW-1185">Reference proteome</keyword>
<reference evidence="7" key="1">
    <citation type="submission" date="2021-04" db="EMBL/GenBank/DDBJ databases">
        <title>Oceanospirillales bacteria with DddD are important DMSP degraders in coastal seawater.</title>
        <authorList>
            <person name="Liu J."/>
        </authorList>
    </citation>
    <scope>NUCLEOTIDE SEQUENCE</scope>
    <source>
        <strain evidence="7">D13-1</strain>
    </source>
</reference>
<keyword evidence="7" id="KW-0808">Transferase</keyword>
<dbReference type="SUPFAM" id="SSF52172">
    <property type="entry name" value="CheY-like"/>
    <property type="match status" value="2"/>
</dbReference>
<gene>
    <name evidence="7" type="ORF">KDW95_00710</name>
</gene>
<dbReference type="Gene3D" id="1.20.120.160">
    <property type="entry name" value="HPT domain"/>
    <property type="match status" value="1"/>
</dbReference>
<keyword evidence="2" id="KW-0902">Two-component regulatory system</keyword>
<dbReference type="GO" id="GO:0052621">
    <property type="term" value="F:diguanylate cyclase activity"/>
    <property type="evidence" value="ECO:0007669"/>
    <property type="project" value="UniProtKB-EC"/>
</dbReference>
<dbReference type="SMART" id="SM00267">
    <property type="entry name" value="GGDEF"/>
    <property type="match status" value="1"/>
</dbReference>
<evidence type="ECO:0000259" key="5">
    <source>
        <dbReference type="PROSITE" id="PS50110"/>
    </source>
</evidence>
<accession>A0ABY5HLV7</accession>
<feature type="modified residue" description="4-aspartylphosphate" evidence="4">
    <location>
        <position position="299"/>
    </location>
</feature>
<dbReference type="PROSITE" id="PS50887">
    <property type="entry name" value="GGDEF"/>
    <property type="match status" value="1"/>
</dbReference>
<feature type="domain" description="Response regulatory" evidence="5">
    <location>
        <begin position="250"/>
        <end position="366"/>
    </location>
</feature>
<dbReference type="InterPro" id="IPR008207">
    <property type="entry name" value="Sig_transdc_His_kin_Hpt_dom"/>
</dbReference>
<dbReference type="InterPro" id="IPR001789">
    <property type="entry name" value="Sig_transdc_resp-reg_receiver"/>
</dbReference>
<dbReference type="Proteomes" id="UP001058461">
    <property type="component" value="Chromosome"/>
</dbReference>
<dbReference type="SUPFAM" id="SSF55073">
    <property type="entry name" value="Nucleotide cyclase"/>
    <property type="match status" value="1"/>
</dbReference>
<dbReference type="Pfam" id="PF01627">
    <property type="entry name" value="Hpt"/>
    <property type="match status" value="1"/>
</dbReference>
<comment type="catalytic activity">
    <reaction evidence="3">
        <text>2 GTP = 3',3'-c-di-GMP + 2 diphosphate</text>
        <dbReference type="Rhea" id="RHEA:24898"/>
        <dbReference type="ChEBI" id="CHEBI:33019"/>
        <dbReference type="ChEBI" id="CHEBI:37565"/>
        <dbReference type="ChEBI" id="CHEBI:58805"/>
        <dbReference type="EC" id="2.7.7.65"/>
    </reaction>
</comment>
<dbReference type="NCBIfam" id="TIGR00254">
    <property type="entry name" value="GGDEF"/>
    <property type="match status" value="1"/>
</dbReference>
<evidence type="ECO:0000256" key="4">
    <source>
        <dbReference type="PROSITE-ProRule" id="PRU00169"/>
    </source>
</evidence>
<dbReference type="EC" id="2.7.7.65" evidence="1"/>
<dbReference type="EMBL" id="CP073347">
    <property type="protein sequence ID" value="UTW12242.1"/>
    <property type="molecule type" value="Genomic_DNA"/>
</dbReference>
<dbReference type="InterPro" id="IPR011006">
    <property type="entry name" value="CheY-like_superfamily"/>
</dbReference>
<evidence type="ECO:0000256" key="1">
    <source>
        <dbReference type="ARBA" id="ARBA00012528"/>
    </source>
</evidence>
<keyword evidence="7" id="KW-0548">Nucleotidyltransferase</keyword>
<dbReference type="Gene3D" id="3.30.70.270">
    <property type="match status" value="1"/>
</dbReference>
<dbReference type="PROSITE" id="PS50110">
    <property type="entry name" value="RESPONSE_REGULATORY"/>
    <property type="match status" value="1"/>
</dbReference>
<evidence type="ECO:0000256" key="2">
    <source>
        <dbReference type="ARBA" id="ARBA00023012"/>
    </source>
</evidence>
<dbReference type="InterPro" id="IPR036641">
    <property type="entry name" value="HPT_dom_sf"/>
</dbReference>
<dbReference type="Gene3D" id="3.40.50.2300">
    <property type="match status" value="1"/>
</dbReference>
<dbReference type="CDD" id="cd00156">
    <property type="entry name" value="REC"/>
    <property type="match status" value="1"/>
</dbReference>
<proteinExistence type="predicted"/>
<dbReference type="Pfam" id="PF00990">
    <property type="entry name" value="GGDEF"/>
    <property type="match status" value="1"/>
</dbReference>
<evidence type="ECO:0000313" key="8">
    <source>
        <dbReference type="Proteomes" id="UP001058461"/>
    </source>
</evidence>
<protein>
    <recommendedName>
        <fullName evidence="1">diguanylate cyclase</fullName>
        <ecNumber evidence="1">2.7.7.65</ecNumber>
    </recommendedName>
</protein>
<name>A0ABY5HLV7_9GAMM</name>
<dbReference type="InterPro" id="IPR043128">
    <property type="entry name" value="Rev_trsase/Diguanyl_cyclase"/>
</dbReference>
<dbReference type="SMART" id="SM00448">
    <property type="entry name" value="REC"/>
    <property type="match status" value="1"/>
</dbReference>